<evidence type="ECO:0000256" key="1">
    <source>
        <dbReference type="SAM" id="Coils"/>
    </source>
</evidence>
<evidence type="ECO:0000313" key="3">
    <source>
        <dbReference type="Proteomes" id="UP000017831"/>
    </source>
</evidence>
<keyword evidence="3" id="KW-1185">Reference proteome</keyword>
<comment type="caution">
    <text evidence="2">The sequence shown here is derived from an EMBL/GenBank/DDBJ whole genome shotgun (WGS) entry which is preliminary data.</text>
</comment>
<dbReference type="EMBL" id="AQHY01000041">
    <property type="protein sequence ID" value="EOA52186.1"/>
    <property type="molecule type" value="Genomic_DNA"/>
</dbReference>
<accession>U6R925</accession>
<dbReference type="eggNOG" id="COG3883">
    <property type="taxonomic scope" value="Bacteria"/>
</dbReference>
<evidence type="ECO:0000313" key="2">
    <source>
        <dbReference type="EMBL" id="EOA52186.1"/>
    </source>
</evidence>
<keyword evidence="1" id="KW-0175">Coiled coil</keyword>
<evidence type="ECO:0008006" key="4">
    <source>
        <dbReference type="Google" id="ProtNLM"/>
    </source>
</evidence>
<dbReference type="eggNOG" id="COG1196">
    <property type="taxonomic scope" value="Bacteria"/>
</dbReference>
<reference evidence="2 3" key="1">
    <citation type="submission" date="2013-04" db="EMBL/GenBank/DDBJ databases">
        <title>The Genome Sequence of Bacteroides massiliensis DSM 17679.</title>
        <authorList>
            <consortium name="The Broad Institute Genomics Platform"/>
            <person name="Earl A."/>
            <person name="Ward D."/>
            <person name="Feldgarden M."/>
            <person name="Gevers D."/>
            <person name="Martens E."/>
            <person name="Fenner L."/>
            <person name="Roux V."/>
            <person name="Mallet M.N."/>
            <person name="Raoult D."/>
            <person name="Walker B."/>
            <person name="Young S."/>
            <person name="Zeng Q."/>
            <person name="Gargeya S."/>
            <person name="Fitzgerald M."/>
            <person name="Haas B."/>
            <person name="Abouelleil A."/>
            <person name="Allen A.W."/>
            <person name="Alvarado L."/>
            <person name="Arachchi H.M."/>
            <person name="Berlin A.M."/>
            <person name="Chapman S.B."/>
            <person name="Gainer-Dewar J."/>
            <person name="Goldberg J."/>
            <person name="Griggs A."/>
            <person name="Gujja S."/>
            <person name="Hansen M."/>
            <person name="Howarth C."/>
            <person name="Imamovic A."/>
            <person name="Ireland A."/>
            <person name="Larimer J."/>
            <person name="McCowan C."/>
            <person name="Murphy C."/>
            <person name="Pearson M."/>
            <person name="Poon T.W."/>
            <person name="Priest M."/>
            <person name="Roberts A."/>
            <person name="Saif S."/>
            <person name="Shea T."/>
            <person name="Sisk P."/>
            <person name="Sykes S."/>
            <person name="Wortman J."/>
            <person name="Nusbaum C."/>
            <person name="Birren B."/>
        </authorList>
    </citation>
    <scope>NUCLEOTIDE SEQUENCE [LARGE SCALE GENOMIC DNA]</scope>
    <source>
        <strain evidence="3">B84634 / Timone 84634 / DSM 17679 / JCM 13223</strain>
    </source>
</reference>
<dbReference type="AlphaFoldDB" id="U6R925"/>
<dbReference type="PATRIC" id="fig|1121098.3.peg.4022"/>
<protein>
    <recommendedName>
        <fullName evidence="4">Cell surface protein</fullName>
    </recommendedName>
</protein>
<organism evidence="2 3">
    <name type="scientific">Phocaeicola massiliensis B84634 = Timone 84634 = DSM 17679 = JCM 13223</name>
    <dbReference type="NCBI Taxonomy" id="1121098"/>
    <lineage>
        <taxon>Bacteria</taxon>
        <taxon>Pseudomonadati</taxon>
        <taxon>Bacteroidota</taxon>
        <taxon>Bacteroidia</taxon>
        <taxon>Bacteroidales</taxon>
        <taxon>Bacteroidaceae</taxon>
        <taxon>Phocaeicola</taxon>
    </lineage>
</organism>
<dbReference type="RefSeq" id="WP_005945512.1">
    <property type="nucleotide sequence ID" value="NZ_KB890383.1"/>
</dbReference>
<dbReference type="GeneID" id="60060201"/>
<sequence length="1097" mass="122122">MNKKFLSAVLFGVLMASSTGTFVSCKDYDDDIKDLQEELNKKASLEEMTQKLSTMETAVADAKKIAEEAKAKAEEALKKAEEGGSGSGEVTSTDLENLKKELQAQISKLASLESVDKKIAALKEELTGDFITSESLQALNEKVDKLSAEVMQIIGHRLTSLALIPTEHINGIAAITLTTLQYTPQRYKAMEEHESNPGNHTNRPVLDHEPVGEARYISTEKNEAYFHVSPSMGVRTEDIELPSFDCITSKNTQRSADVTSNSPIVPTSKEIKDGVLTVTFKKSEDFLGKQITTDKVDNTETFYMASLKVPVTEANYTETEKADKEAGKIEGVYVNSEYSRIEEIVAIPYLANSKTDFAKPIEGEFADEIQKDADNKDIYVHYHDSICLYGSTNNQLVDVEQAYNEPLDLNKLVTVCTTTKANKHAEHRELENYADYGLEFRFALAQAEYLQGDRKTDEQAFAKILKGNMLKSEVYDVDLADNEFSRASIGREPIVRVSLIDTKNGNALIAQRYIKVRWIDKAEEQTLKPFNFTEDIISCKDMFQQLFSQDMNEAIYHQVQFNGGQSMSKTEFHNVFKTLKVKSLMKDGQAMDLSKFTVSTDAAADWNEGSKQQEKDGAEALKNDVDLLFGFLEDAQDNTSYNLVWAMNPATVGALKDNGNGNYSSTFDIEIEYVDAVGTVGNITQHFTQEIVAPKQEFAYQGTYWKNGTGEGIFNVNPLVFTTNNNGWNNGAGVTPDHEHEYNGTDCELKAYSHISADLVNGYIYQSTSAKPENLAQFIKNIRSCADVRFVFDEARFNNYDYLAGYHVSQDGISLWKGTAPATWNNFEYVQENKETLAATIENKMGAGELSNTQYLPWDFNETLGSGTDECESHVRLHELDKLNGTPAAQALVGKSVPVNLVVEYNEFNIIPVQKFEVFFIDPLTIDGSINGNFVDAEIDGSFLNVANGFNFTDWNGNKVAARDLTEVKDGEYAHELYDFYGVHNVKFLTDKVTTSLSYDAATNTYKHTEGVKDGKLPTKASLKQMEATENGGVVDKANAQEVASDPTHLAYFNNEGTPVNVDYKMYISVEVAHKWGVLKKEALEVNVHKADGTPNN</sequence>
<feature type="coiled-coil region" evidence="1">
    <location>
        <begin position="25"/>
        <end position="115"/>
    </location>
</feature>
<dbReference type="STRING" id="1121098.HMPREF1534_03937"/>
<dbReference type="PROSITE" id="PS51257">
    <property type="entry name" value="PROKAR_LIPOPROTEIN"/>
    <property type="match status" value="1"/>
</dbReference>
<proteinExistence type="predicted"/>
<dbReference type="OrthoDB" id="1099207at2"/>
<dbReference type="HOGENOM" id="CLU_282975_0_0_10"/>
<name>U6R925_9BACT</name>
<gene>
    <name evidence="2" type="ORF">HMPREF1534_03937</name>
</gene>
<dbReference type="Proteomes" id="UP000017831">
    <property type="component" value="Unassembled WGS sequence"/>
</dbReference>